<dbReference type="Proteomes" id="UP000199759">
    <property type="component" value="Unassembled WGS sequence"/>
</dbReference>
<protein>
    <recommendedName>
        <fullName evidence="4">Pre-peptidase C-terminal domain-containing protein</fullName>
    </recommendedName>
</protein>
<name>A0A1G9P1J8_9PROT</name>
<accession>A0A1G9P1J8</accession>
<evidence type="ECO:0000256" key="1">
    <source>
        <dbReference type="SAM" id="SignalP"/>
    </source>
</evidence>
<feature type="chain" id="PRO_5011661340" description="Pre-peptidase C-terminal domain-containing protein" evidence="1">
    <location>
        <begin position="21"/>
        <end position="751"/>
    </location>
</feature>
<dbReference type="RefSeq" id="WP_091767152.1">
    <property type="nucleotide sequence ID" value="NZ_FNHG01000003.1"/>
</dbReference>
<proteinExistence type="predicted"/>
<dbReference type="InterPro" id="IPR045690">
    <property type="entry name" value="DUF6055"/>
</dbReference>
<evidence type="ECO:0008006" key="4">
    <source>
        <dbReference type="Google" id="ProtNLM"/>
    </source>
</evidence>
<dbReference type="Gene3D" id="2.60.120.380">
    <property type="match status" value="2"/>
</dbReference>
<dbReference type="AlphaFoldDB" id="A0A1G9P1J8"/>
<dbReference type="OrthoDB" id="174027at2"/>
<dbReference type="STRING" id="144026.SAMN04488568_10370"/>
<feature type="signal peptide" evidence="1">
    <location>
        <begin position="1"/>
        <end position="20"/>
    </location>
</feature>
<dbReference type="EMBL" id="FNHG01000003">
    <property type="protein sequence ID" value="SDL92491.1"/>
    <property type="molecule type" value="Genomic_DNA"/>
</dbReference>
<evidence type="ECO:0000313" key="2">
    <source>
        <dbReference type="EMBL" id="SDL92491.1"/>
    </source>
</evidence>
<gene>
    <name evidence="2" type="ORF">SAMN04488568_10370</name>
</gene>
<dbReference type="NCBIfam" id="NF038127">
    <property type="entry name" value="FDP_fam"/>
    <property type="match status" value="1"/>
</dbReference>
<sequence length="751" mass="80850">MRTSFIGLVLCGLLGGGAIAQTPADQVFSGELTEDMARADFAIQLEAGQLVTLTTASSDRLDTILTLSGPDGELLGENDDYQMGDLTSRLVYLPTASGRYTAEVTSYGGALGGFSLTLSHGLDVGLSDAAQILREESVSFDASRTEARFDADLAAGDILVASTFALSDSIDSTLALLGPDGSIIAQNDDRGDGTLNSQIIYLIEQPGPHQLLVSTYGGDGEGDLAVSMAIDPDAELPFDFTAIGGVPIASHSGEINDDQVSHEFAVPLEAGQTLLALADALSGDLDPVLRLNGPDGYPVAMNDDRGDGSLNSAIAFTAPQRATYQLELSRYRGGASSGLFELALSSVDASVVDLIQDLLENSVTLSGPELLHETEDFSIYYTLEGADASSEAYVHSVGVALQEMLVAQVEQGGWAEPVRDENGRYRAYVADAEGSMGVTRPVQVVFDNPNTRDVRETAAARTLFLIDNDFLGMGKTAPIHALMRATVTHEFNHVVQYGYDGEEGLDWLYEATASWIETTTVGADQDATDYTEADFETPQLCWTTTVEGHDYGQWTLLQSLADRYGDEFMVRIWENSVELDGFETLQAALDDHRTTIPDVIQRWRAQNYARAYDLAPLFPIAVHRQHTLSREGRWTLKGGLEQLGANYLGFELDGRYQIALSGDDNLEVLALGQRNGDIEIIPLGRSGIVDTTGFESTALMVFNRAMPEAPGMCSSTGYSIEVSPSTRRPARAAYRFSDEHLVPAERSGTEG</sequence>
<keyword evidence="3" id="KW-1185">Reference proteome</keyword>
<evidence type="ECO:0000313" key="3">
    <source>
        <dbReference type="Proteomes" id="UP000199759"/>
    </source>
</evidence>
<keyword evidence="1" id="KW-0732">Signal</keyword>
<reference evidence="2 3" key="1">
    <citation type="submission" date="2016-10" db="EMBL/GenBank/DDBJ databases">
        <authorList>
            <person name="de Groot N.N."/>
        </authorList>
    </citation>
    <scope>NUCLEOTIDE SEQUENCE [LARGE SCALE GENOMIC DNA]</scope>
    <source>
        <strain evidence="2 3">DSM 16077</strain>
    </source>
</reference>
<dbReference type="Pfam" id="PF19527">
    <property type="entry name" value="DUF6055"/>
    <property type="match status" value="1"/>
</dbReference>
<organism evidence="2 3">
    <name type="scientific">Maricaulis salignorans</name>
    <dbReference type="NCBI Taxonomy" id="144026"/>
    <lineage>
        <taxon>Bacteria</taxon>
        <taxon>Pseudomonadati</taxon>
        <taxon>Pseudomonadota</taxon>
        <taxon>Alphaproteobacteria</taxon>
        <taxon>Maricaulales</taxon>
        <taxon>Maricaulaceae</taxon>
        <taxon>Maricaulis</taxon>
    </lineage>
</organism>